<feature type="non-terminal residue" evidence="7">
    <location>
        <position position="405"/>
    </location>
</feature>
<dbReference type="GO" id="GO:0019899">
    <property type="term" value="F:enzyme binding"/>
    <property type="evidence" value="ECO:0007669"/>
    <property type="project" value="UniProtKB-ARBA"/>
</dbReference>
<sequence>MHEIIKEETTQTYTLIIKESSLTDAGHYEVRAENSSGCVQSTAEVTVTQALQKPTFIKELVSTEVKVNETATLSVTVQGMPAPEVIWKKDGQPVNIDNTHIISKKESEQNYSITIHSARIEDAGKYSCEAKNVAGTAECSANFAVVKTMEAPQFTESLRPVEIKETEAVQLSVTVTGTPQPQVSWYKDDRPVEIDAVRTIVKDEGSGHYTLTIKDSKVTDVGRYSCKAVNAAGEARTEATVHIAKETAAPQFTEFLRPMEVKETETVKLSVTVTGIPQPQVQWFKDDRPVEIDTVRTIVKDEGHGSYTLTIQNAKATDVGKYSCKAVNEVGEARTEATVHIAKETAAPQFTEFLRPMQIKEAETVKLSVTVTGVPQPQVSWFKDDRPVEIDTVRMIAKDEGSGHF</sequence>
<dbReference type="SMART" id="SM00408">
    <property type="entry name" value="IGc2"/>
    <property type="match status" value="3"/>
</dbReference>
<dbReference type="GO" id="GO:0045989">
    <property type="term" value="P:positive regulation of striated muscle contraction"/>
    <property type="evidence" value="ECO:0007669"/>
    <property type="project" value="UniProtKB-ARBA"/>
</dbReference>
<evidence type="ECO:0000256" key="5">
    <source>
        <dbReference type="ARBA" id="ARBA00023319"/>
    </source>
</evidence>
<dbReference type="PROSITE" id="PS50835">
    <property type="entry name" value="IG_LIKE"/>
    <property type="match status" value="4"/>
</dbReference>
<dbReference type="InterPro" id="IPR003599">
    <property type="entry name" value="Ig_sub"/>
</dbReference>
<dbReference type="GO" id="GO:0007156">
    <property type="term" value="P:homophilic cell adhesion via plasma membrane adhesion molecules"/>
    <property type="evidence" value="ECO:0007669"/>
    <property type="project" value="TreeGrafter"/>
</dbReference>
<evidence type="ECO:0000256" key="4">
    <source>
        <dbReference type="ARBA" id="ARBA00023157"/>
    </source>
</evidence>
<dbReference type="InterPro" id="IPR007110">
    <property type="entry name" value="Ig-like_dom"/>
</dbReference>
<dbReference type="InterPro" id="IPR050958">
    <property type="entry name" value="Cell_Adh-Cytoskel_Orgn"/>
</dbReference>
<comment type="subcellular location">
    <subcellularLocation>
        <location evidence="1">Cytoplasm</location>
        <location evidence="1">Myofibril</location>
        <location evidence="1">Sarcomere</location>
        <location evidence="1">A band</location>
    </subcellularLocation>
</comment>
<evidence type="ECO:0000259" key="6">
    <source>
        <dbReference type="PROSITE" id="PS50835"/>
    </source>
</evidence>
<dbReference type="Proteomes" id="UP000271889">
    <property type="component" value="Unassembled WGS sequence"/>
</dbReference>
<dbReference type="PANTHER" id="PTHR45080:SF8">
    <property type="entry name" value="IG-LIKE DOMAIN-CONTAINING PROTEIN"/>
    <property type="match status" value="1"/>
</dbReference>
<dbReference type="GO" id="GO:0040017">
    <property type="term" value="P:positive regulation of locomotion"/>
    <property type="evidence" value="ECO:0007669"/>
    <property type="project" value="UniProtKB-ARBA"/>
</dbReference>
<evidence type="ECO:0000313" key="7">
    <source>
        <dbReference type="EMBL" id="VDK64021.1"/>
    </source>
</evidence>
<dbReference type="EMBL" id="UYRV01017962">
    <property type="protein sequence ID" value="VDK64021.1"/>
    <property type="molecule type" value="Genomic_DNA"/>
</dbReference>
<dbReference type="GO" id="GO:0060298">
    <property type="term" value="P:positive regulation of sarcomere organization"/>
    <property type="evidence" value="ECO:0007669"/>
    <property type="project" value="UniProtKB-ARBA"/>
</dbReference>
<keyword evidence="2" id="KW-0963">Cytoplasm</keyword>
<dbReference type="SMART" id="SM00409">
    <property type="entry name" value="IG"/>
    <property type="match status" value="3"/>
</dbReference>
<dbReference type="FunFam" id="2.60.40.10:FF:000107">
    <property type="entry name" value="Myosin, light chain kinase a"/>
    <property type="match status" value="1"/>
</dbReference>
<feature type="domain" description="Ig-like" evidence="6">
    <location>
        <begin position="152"/>
        <end position="242"/>
    </location>
</feature>
<dbReference type="Gene3D" id="2.60.40.10">
    <property type="entry name" value="Immunoglobulins"/>
    <property type="match status" value="5"/>
</dbReference>
<dbReference type="InterPro" id="IPR013098">
    <property type="entry name" value="Ig_I-set"/>
</dbReference>
<dbReference type="PANTHER" id="PTHR45080">
    <property type="entry name" value="CONTACTIN 5"/>
    <property type="match status" value="1"/>
</dbReference>
<reference evidence="7 8" key="1">
    <citation type="submission" date="2018-11" db="EMBL/GenBank/DDBJ databases">
        <authorList>
            <consortium name="Pathogen Informatics"/>
        </authorList>
    </citation>
    <scope>NUCLEOTIDE SEQUENCE [LARGE SCALE GENOMIC DNA]</scope>
</reference>
<keyword evidence="5" id="KW-0393">Immunoglobulin domain</keyword>
<dbReference type="InterPro" id="IPR036179">
    <property type="entry name" value="Ig-like_dom_sf"/>
</dbReference>
<dbReference type="GO" id="GO:0031672">
    <property type="term" value="C:A band"/>
    <property type="evidence" value="ECO:0007669"/>
    <property type="project" value="UniProtKB-SubCell"/>
</dbReference>
<organism evidence="7 8">
    <name type="scientific">Cylicostephanus goldi</name>
    <name type="common">Nematode worm</name>
    <dbReference type="NCBI Taxonomy" id="71465"/>
    <lineage>
        <taxon>Eukaryota</taxon>
        <taxon>Metazoa</taxon>
        <taxon>Ecdysozoa</taxon>
        <taxon>Nematoda</taxon>
        <taxon>Chromadorea</taxon>
        <taxon>Rhabditida</taxon>
        <taxon>Rhabditina</taxon>
        <taxon>Rhabditomorpha</taxon>
        <taxon>Strongyloidea</taxon>
        <taxon>Strongylidae</taxon>
        <taxon>Cylicostephanus</taxon>
    </lineage>
</organism>
<feature type="domain" description="Ig-like" evidence="6">
    <location>
        <begin position="348"/>
        <end position="405"/>
    </location>
</feature>
<dbReference type="OrthoDB" id="5985519at2759"/>
<evidence type="ECO:0000256" key="2">
    <source>
        <dbReference type="ARBA" id="ARBA00022490"/>
    </source>
</evidence>
<keyword evidence="3" id="KW-0732">Signal</keyword>
<dbReference type="GO" id="GO:0005886">
    <property type="term" value="C:plasma membrane"/>
    <property type="evidence" value="ECO:0007669"/>
    <property type="project" value="TreeGrafter"/>
</dbReference>
<dbReference type="InterPro" id="IPR013783">
    <property type="entry name" value="Ig-like_fold"/>
</dbReference>
<feature type="domain" description="Ig-like" evidence="6">
    <location>
        <begin position="54"/>
        <end position="144"/>
    </location>
</feature>
<keyword evidence="8" id="KW-1185">Reference proteome</keyword>
<dbReference type="FunFam" id="2.60.40.10:FF:000425">
    <property type="entry name" value="Myosin light chain kinase"/>
    <property type="match status" value="2"/>
</dbReference>
<dbReference type="Pfam" id="PF07679">
    <property type="entry name" value="I-set"/>
    <property type="match status" value="5"/>
</dbReference>
<dbReference type="InterPro" id="IPR003598">
    <property type="entry name" value="Ig_sub2"/>
</dbReference>
<dbReference type="AlphaFoldDB" id="A0A3P6THE6"/>
<evidence type="ECO:0000256" key="1">
    <source>
        <dbReference type="ARBA" id="ARBA00004161"/>
    </source>
</evidence>
<keyword evidence="4" id="KW-1015">Disulfide bond</keyword>
<name>A0A3P6THE6_CYLGO</name>
<evidence type="ECO:0000256" key="3">
    <source>
        <dbReference type="ARBA" id="ARBA00022729"/>
    </source>
</evidence>
<gene>
    <name evidence="7" type="ORF">CGOC_LOCUS5795</name>
</gene>
<feature type="domain" description="Ig-like" evidence="6">
    <location>
        <begin position="250"/>
        <end position="340"/>
    </location>
</feature>
<proteinExistence type="predicted"/>
<protein>
    <recommendedName>
        <fullName evidence="6">Ig-like domain-containing protein</fullName>
    </recommendedName>
</protein>
<evidence type="ECO:0000313" key="8">
    <source>
        <dbReference type="Proteomes" id="UP000271889"/>
    </source>
</evidence>
<dbReference type="SUPFAM" id="SSF48726">
    <property type="entry name" value="Immunoglobulin"/>
    <property type="match status" value="5"/>
</dbReference>
<accession>A0A3P6THE6</accession>